<keyword evidence="3" id="KW-1185">Reference proteome</keyword>
<dbReference type="EMBL" id="SPQZ01000009">
    <property type="protein sequence ID" value="TFV94861.1"/>
    <property type="molecule type" value="Genomic_DNA"/>
</dbReference>
<sequence>MAGQRPGGIVLIAVLAWIGAALQIISGILVLTRVLNPEGVSTETAWVAIVVGVISFLVAFALFTGSRVARILVTISFVLSLISAIFSILAHPANFVGPLLAAIVAVIGLVLLYTKTANEYFRR</sequence>
<keyword evidence="1" id="KW-1133">Transmembrane helix</keyword>
<evidence type="ECO:0000313" key="3">
    <source>
        <dbReference type="Proteomes" id="UP000298127"/>
    </source>
</evidence>
<name>A0A4Y9QQG4_9MICO</name>
<evidence type="ECO:0000313" key="2">
    <source>
        <dbReference type="EMBL" id="TFV94861.1"/>
    </source>
</evidence>
<evidence type="ECO:0000256" key="1">
    <source>
        <dbReference type="SAM" id="Phobius"/>
    </source>
</evidence>
<dbReference type="Proteomes" id="UP000298127">
    <property type="component" value="Unassembled WGS sequence"/>
</dbReference>
<gene>
    <name evidence="2" type="ORF">E4M00_17045</name>
</gene>
<keyword evidence="1" id="KW-0812">Transmembrane</keyword>
<protein>
    <submittedName>
        <fullName evidence="2">Uncharacterized protein</fullName>
    </submittedName>
</protein>
<feature type="transmembrane region" description="Helical" evidence="1">
    <location>
        <begin position="44"/>
        <end position="64"/>
    </location>
</feature>
<feature type="transmembrane region" description="Helical" evidence="1">
    <location>
        <begin position="7"/>
        <end position="32"/>
    </location>
</feature>
<comment type="caution">
    <text evidence="2">The sequence shown here is derived from an EMBL/GenBank/DDBJ whole genome shotgun (WGS) entry which is preliminary data.</text>
</comment>
<keyword evidence="1" id="KW-0472">Membrane</keyword>
<feature type="transmembrane region" description="Helical" evidence="1">
    <location>
        <begin position="95"/>
        <end position="114"/>
    </location>
</feature>
<feature type="transmembrane region" description="Helical" evidence="1">
    <location>
        <begin position="71"/>
        <end position="89"/>
    </location>
</feature>
<organism evidence="2 3">
    <name type="scientific">Orlajensenia leifsoniae</name>
    <dbReference type="NCBI Taxonomy" id="2561933"/>
    <lineage>
        <taxon>Bacteria</taxon>
        <taxon>Bacillati</taxon>
        <taxon>Actinomycetota</taxon>
        <taxon>Actinomycetes</taxon>
        <taxon>Micrococcales</taxon>
        <taxon>Microbacteriaceae</taxon>
        <taxon>Orlajensenia</taxon>
    </lineage>
</organism>
<reference evidence="2 3" key="1">
    <citation type="journal article" date="2018" name="J. Microbiol.">
        <title>Leifsonia flava sp. nov., a novel actinobacterium isolated from the rhizosphere of Aquilegia viridiflora.</title>
        <authorList>
            <person name="Cai Y."/>
            <person name="Tao W.Z."/>
            <person name="Ma Y.J."/>
            <person name="Cheng J."/>
            <person name="Zhang M.Y."/>
            <person name="Zhang Y.X."/>
        </authorList>
    </citation>
    <scope>NUCLEOTIDE SEQUENCE [LARGE SCALE GENOMIC DNA]</scope>
    <source>
        <strain evidence="2 3">SYP-B2174</strain>
    </source>
</reference>
<proteinExistence type="predicted"/>
<dbReference type="RefSeq" id="WP_135121671.1">
    <property type="nucleotide sequence ID" value="NZ_SPQZ01000009.1"/>
</dbReference>
<dbReference type="AlphaFoldDB" id="A0A4Y9QQG4"/>
<accession>A0A4Y9QQG4</accession>